<dbReference type="SUPFAM" id="SSF52540">
    <property type="entry name" value="P-loop containing nucleoside triphosphate hydrolases"/>
    <property type="match status" value="1"/>
</dbReference>
<sequence length="417" mass="47708">MPAKPFREEFSFTLKKDQAGKISDWNDDDTTELVSWIEKHFKFAPSQRATTNAIMSFSKKHSRNLVKERLESVKWDGKHRLDTLFIDTLGVEDDPAGYSRAVTTRWLVGAVKRVYEPGCKFEMVPMLTGEQGIGKSTLIRRLASPTFFNSGLRGMKDKDDKIDLLGNWIIELGEITAFKRSTIEDIKQFISDQEDKYREPYGKLSVPHPRKSVFIGTTNESEFLKDSTGNRRFFPLECSAERIKLDPKNPASLTDDYILQVLAEAREAYQAGEKCYIEPADGPIFEYSARAQKAAKVEDPFEETLLNFLDSLVTENFHELDVYRQRHIINGDQPGKVSDLQWSQRKPLGETTNKEILTVAFGYDPKDIGRTGNKDYRKIKALITGLPNWEYSQSLVIAGKRGLKGYKRRPVKQEKQD</sequence>
<dbReference type="EMBL" id="OV915080">
    <property type="protein sequence ID" value="CAH1705975.1"/>
    <property type="molecule type" value="Genomic_DNA"/>
</dbReference>
<dbReference type="PANTHER" id="PTHR34985">
    <property type="entry name" value="SLR0554 PROTEIN"/>
    <property type="match status" value="1"/>
</dbReference>
<evidence type="ECO:0000259" key="1">
    <source>
        <dbReference type="Pfam" id="PF05272"/>
    </source>
</evidence>
<dbReference type="PANTHER" id="PTHR34985:SF1">
    <property type="entry name" value="SLR0554 PROTEIN"/>
    <property type="match status" value="1"/>
</dbReference>
<dbReference type="InterPro" id="IPR007936">
    <property type="entry name" value="VapE-like_dom"/>
</dbReference>
<dbReference type="Pfam" id="PF05272">
    <property type="entry name" value="VapE-like_dom"/>
    <property type="match status" value="1"/>
</dbReference>
<evidence type="ECO:0000313" key="3">
    <source>
        <dbReference type="Proteomes" id="UP001295440"/>
    </source>
</evidence>
<protein>
    <recommendedName>
        <fullName evidence="1">Virulence-associated protein E-like domain-containing protein</fullName>
    </recommendedName>
</protein>
<reference evidence="2" key="1">
    <citation type="submission" date="2022-02" db="EMBL/GenBank/DDBJ databases">
        <authorList>
            <person name="Deutsch MARIE S."/>
        </authorList>
    </citation>
    <scope>NUCLEOTIDE SEQUENCE</scope>
    <source>
        <strain evidence="2">CIRM-BIA865</strain>
    </source>
</reference>
<dbReference type="AlphaFoldDB" id="A0AAU9R142"/>
<name>A0AAU9R142_9LACO</name>
<dbReference type="InterPro" id="IPR027417">
    <property type="entry name" value="P-loop_NTPase"/>
</dbReference>
<feature type="domain" description="Virulence-associated protein E-like" evidence="1">
    <location>
        <begin position="70"/>
        <end position="279"/>
    </location>
</feature>
<organism evidence="2 3">
    <name type="scientific">Lactobacillus delbrueckii subsp. delbrueckii</name>
    <dbReference type="NCBI Taxonomy" id="83684"/>
    <lineage>
        <taxon>Bacteria</taxon>
        <taxon>Bacillati</taxon>
        <taxon>Bacillota</taxon>
        <taxon>Bacilli</taxon>
        <taxon>Lactobacillales</taxon>
        <taxon>Lactobacillaceae</taxon>
        <taxon>Lactobacillus</taxon>
    </lineage>
</organism>
<gene>
    <name evidence="2" type="ORF">LDD865_0816</name>
</gene>
<evidence type="ECO:0000313" key="2">
    <source>
        <dbReference type="EMBL" id="CAH1705975.1"/>
    </source>
</evidence>
<proteinExistence type="predicted"/>
<accession>A0AAU9R142</accession>
<dbReference type="Proteomes" id="UP001295440">
    <property type="component" value="Chromosome"/>
</dbReference>